<sequence length="403" mass="47272">MKHLFKNYFFLAFFCISLHTAQAQNSTVQLSSDAQISLITIGSGPELYDSFGHTAIRVKDPRRNIDWVFNYGRFNFNTPNFYLKFARGKLLYTLWVSPFDDFIEDYKYQRRWVKEQILSLDTQEKKRYFDFLKNNAKEENREYRYDFFFDNCATRPVDALTEVMNGQLNINYSSFPEGFTHRDLIRNNVHWNTWGMVGMDVAIGSVTDRLATKKEYAFLPDYTMEAFANSMIVNENTKKPLVSKTESLYIPKKENTYKELFIVSPIIIIGLLSFLLLYKTYKDRKNDRPLGFVDSLILFCTGCIGILLAFLWFGTEHGTTKWNYNLLWAFPFHIIASFVIKKATPPQWIYPYMKLSVIMLALLGFHWIVGVQQFAYALIPLFIALAVRYMYMLKVIKQTRITG</sequence>
<evidence type="ECO:0000256" key="1">
    <source>
        <dbReference type="SAM" id="Phobius"/>
    </source>
</evidence>
<gene>
    <name evidence="5" type="ORF">ACFO3O_20535</name>
</gene>
<evidence type="ECO:0000259" key="3">
    <source>
        <dbReference type="Pfam" id="PF13387"/>
    </source>
</evidence>
<keyword evidence="2" id="KW-0732">Signal</keyword>
<dbReference type="EMBL" id="JBHSFV010000017">
    <property type="protein sequence ID" value="MFC4636306.1"/>
    <property type="molecule type" value="Genomic_DNA"/>
</dbReference>
<evidence type="ECO:0000313" key="6">
    <source>
        <dbReference type="Proteomes" id="UP001596043"/>
    </source>
</evidence>
<feature type="transmembrane region" description="Helical" evidence="1">
    <location>
        <begin position="324"/>
        <end position="340"/>
    </location>
</feature>
<name>A0ABV9I3K5_9FLAO</name>
<dbReference type="Pfam" id="PF13387">
    <property type="entry name" value="Lnb_N"/>
    <property type="match status" value="1"/>
</dbReference>
<dbReference type="InterPro" id="IPR057436">
    <property type="entry name" value="5TMH_Lnb"/>
</dbReference>
<keyword evidence="1" id="KW-0812">Transmembrane</keyword>
<feature type="transmembrane region" description="Helical" evidence="1">
    <location>
        <begin position="374"/>
        <end position="391"/>
    </location>
</feature>
<dbReference type="Proteomes" id="UP001596043">
    <property type="component" value="Unassembled WGS sequence"/>
</dbReference>
<evidence type="ECO:0000256" key="2">
    <source>
        <dbReference type="SAM" id="SignalP"/>
    </source>
</evidence>
<organism evidence="5 6">
    <name type="scientific">Dokdonia ponticola</name>
    <dbReference type="NCBI Taxonomy" id="2041041"/>
    <lineage>
        <taxon>Bacteria</taxon>
        <taxon>Pseudomonadati</taxon>
        <taxon>Bacteroidota</taxon>
        <taxon>Flavobacteriia</taxon>
        <taxon>Flavobacteriales</taxon>
        <taxon>Flavobacteriaceae</taxon>
        <taxon>Dokdonia</taxon>
    </lineage>
</organism>
<keyword evidence="6" id="KW-1185">Reference proteome</keyword>
<protein>
    <submittedName>
        <fullName evidence="5">DUF4105 domain-containing protein</fullName>
    </submittedName>
</protein>
<feature type="chain" id="PRO_5045770616" evidence="2">
    <location>
        <begin position="24"/>
        <end position="403"/>
    </location>
</feature>
<accession>A0ABV9I3K5</accession>
<dbReference type="InterPro" id="IPR025178">
    <property type="entry name" value="Lnb_N"/>
</dbReference>
<evidence type="ECO:0000259" key="4">
    <source>
        <dbReference type="Pfam" id="PF25221"/>
    </source>
</evidence>
<feature type="transmembrane region" description="Helical" evidence="1">
    <location>
        <begin position="290"/>
        <end position="312"/>
    </location>
</feature>
<proteinExistence type="predicted"/>
<feature type="domain" description="Lnb N-terminal periplasmic" evidence="3">
    <location>
        <begin position="32"/>
        <end position="171"/>
    </location>
</feature>
<evidence type="ECO:0000313" key="5">
    <source>
        <dbReference type="EMBL" id="MFC4636306.1"/>
    </source>
</evidence>
<dbReference type="Pfam" id="PF25221">
    <property type="entry name" value="5TMH_Lnb"/>
    <property type="match status" value="1"/>
</dbReference>
<keyword evidence="1" id="KW-0472">Membrane</keyword>
<reference evidence="6" key="1">
    <citation type="journal article" date="2019" name="Int. J. Syst. Evol. Microbiol.">
        <title>The Global Catalogue of Microorganisms (GCM) 10K type strain sequencing project: providing services to taxonomists for standard genome sequencing and annotation.</title>
        <authorList>
            <consortium name="The Broad Institute Genomics Platform"/>
            <consortium name="The Broad Institute Genome Sequencing Center for Infectious Disease"/>
            <person name="Wu L."/>
            <person name="Ma J."/>
        </authorList>
    </citation>
    <scope>NUCLEOTIDE SEQUENCE [LARGE SCALE GENOMIC DNA]</scope>
    <source>
        <strain evidence="6">YJ-61-S</strain>
    </source>
</reference>
<feature type="domain" description="Lnb-like transmembrane" evidence="4">
    <location>
        <begin position="262"/>
        <end position="397"/>
    </location>
</feature>
<feature type="transmembrane region" description="Helical" evidence="1">
    <location>
        <begin position="352"/>
        <end position="368"/>
    </location>
</feature>
<dbReference type="RefSeq" id="WP_379982374.1">
    <property type="nucleotide sequence ID" value="NZ_JBHSFV010000017.1"/>
</dbReference>
<comment type="caution">
    <text evidence="5">The sequence shown here is derived from an EMBL/GenBank/DDBJ whole genome shotgun (WGS) entry which is preliminary data.</text>
</comment>
<feature type="transmembrane region" description="Helical" evidence="1">
    <location>
        <begin position="260"/>
        <end position="278"/>
    </location>
</feature>
<feature type="signal peptide" evidence="2">
    <location>
        <begin position="1"/>
        <end position="23"/>
    </location>
</feature>
<keyword evidence="1" id="KW-1133">Transmembrane helix</keyword>